<dbReference type="EMBL" id="MFEJ01000028">
    <property type="protein sequence ID" value="OGE79779.1"/>
    <property type="molecule type" value="Genomic_DNA"/>
</dbReference>
<sequence length="146" mass="17238">MIRRARLRRRWSLKFLADQLGITRQYVSKIEHGSSHLRDNGALRDQIIELLDLNQAEIEELVPRRKLVSHPPQKRTLGWWLYTGHHRLKLNQQPIALQAHTNHSTISTLERNTYKYHAGPELLGRIGRAIGKKVPRRFLRRHQNSH</sequence>
<dbReference type="PROSITE" id="PS50943">
    <property type="entry name" value="HTH_CROC1"/>
    <property type="match status" value="1"/>
</dbReference>
<dbReference type="Pfam" id="PF01381">
    <property type="entry name" value="HTH_3"/>
    <property type="match status" value="1"/>
</dbReference>
<evidence type="ECO:0000259" key="1">
    <source>
        <dbReference type="PROSITE" id="PS50943"/>
    </source>
</evidence>
<comment type="caution">
    <text evidence="2">The sequence shown here is derived from an EMBL/GenBank/DDBJ whole genome shotgun (WGS) entry which is preliminary data.</text>
</comment>
<name>A0A1F5NQ12_9BACT</name>
<dbReference type="AlphaFoldDB" id="A0A1F5NQ12"/>
<accession>A0A1F5NQ12</accession>
<feature type="domain" description="HTH cro/C1-type" evidence="1">
    <location>
        <begin position="2"/>
        <end position="35"/>
    </location>
</feature>
<organism evidence="2 3">
    <name type="scientific">Candidatus Doudnabacteria bacterium RIFCSPHIGHO2_01_FULL_45_18</name>
    <dbReference type="NCBI Taxonomy" id="1817823"/>
    <lineage>
        <taxon>Bacteria</taxon>
        <taxon>Candidatus Doudnaibacteriota</taxon>
    </lineage>
</organism>
<evidence type="ECO:0000313" key="2">
    <source>
        <dbReference type="EMBL" id="OGE79779.1"/>
    </source>
</evidence>
<reference evidence="2 3" key="1">
    <citation type="journal article" date="2016" name="Nat. Commun.">
        <title>Thousands of microbial genomes shed light on interconnected biogeochemical processes in an aquifer system.</title>
        <authorList>
            <person name="Anantharaman K."/>
            <person name="Brown C.T."/>
            <person name="Hug L.A."/>
            <person name="Sharon I."/>
            <person name="Castelle C.J."/>
            <person name="Probst A.J."/>
            <person name="Thomas B.C."/>
            <person name="Singh A."/>
            <person name="Wilkins M.J."/>
            <person name="Karaoz U."/>
            <person name="Brodie E.L."/>
            <person name="Williams K.H."/>
            <person name="Hubbard S.S."/>
            <person name="Banfield J.F."/>
        </authorList>
    </citation>
    <scope>NUCLEOTIDE SEQUENCE [LARGE SCALE GENOMIC DNA]</scope>
</reference>
<proteinExistence type="predicted"/>
<dbReference type="SMART" id="SM00530">
    <property type="entry name" value="HTH_XRE"/>
    <property type="match status" value="1"/>
</dbReference>
<dbReference type="InterPro" id="IPR010982">
    <property type="entry name" value="Lambda_DNA-bd_dom_sf"/>
</dbReference>
<dbReference type="SUPFAM" id="SSF47413">
    <property type="entry name" value="lambda repressor-like DNA-binding domains"/>
    <property type="match status" value="1"/>
</dbReference>
<dbReference type="InterPro" id="IPR001387">
    <property type="entry name" value="Cro/C1-type_HTH"/>
</dbReference>
<protein>
    <recommendedName>
        <fullName evidence="1">HTH cro/C1-type domain-containing protein</fullName>
    </recommendedName>
</protein>
<evidence type="ECO:0000313" key="3">
    <source>
        <dbReference type="Proteomes" id="UP000176233"/>
    </source>
</evidence>
<dbReference type="CDD" id="cd00093">
    <property type="entry name" value="HTH_XRE"/>
    <property type="match status" value="1"/>
</dbReference>
<gene>
    <name evidence="2" type="ORF">A2660_00695</name>
</gene>
<dbReference type="GO" id="GO:0003677">
    <property type="term" value="F:DNA binding"/>
    <property type="evidence" value="ECO:0007669"/>
    <property type="project" value="InterPro"/>
</dbReference>
<dbReference type="Proteomes" id="UP000176233">
    <property type="component" value="Unassembled WGS sequence"/>
</dbReference>
<dbReference type="Gene3D" id="1.10.260.40">
    <property type="entry name" value="lambda repressor-like DNA-binding domains"/>
    <property type="match status" value="1"/>
</dbReference>